<dbReference type="GO" id="GO:0046872">
    <property type="term" value="F:metal ion binding"/>
    <property type="evidence" value="ECO:0007669"/>
    <property type="project" value="UniProtKB-KW"/>
</dbReference>
<feature type="compositionally biased region" description="Low complexity" evidence="8">
    <location>
        <begin position="139"/>
        <end position="157"/>
    </location>
</feature>
<feature type="compositionally biased region" description="Low complexity" evidence="8">
    <location>
        <begin position="95"/>
        <end position="110"/>
    </location>
</feature>
<feature type="compositionally biased region" description="Polar residues" evidence="8">
    <location>
        <begin position="339"/>
        <end position="349"/>
    </location>
</feature>
<keyword evidence="6" id="KW-0804">Transcription</keyword>
<comment type="subcellular location">
    <subcellularLocation>
        <location evidence="1">Nucleus</location>
    </subcellularLocation>
</comment>
<dbReference type="GO" id="GO:0003700">
    <property type="term" value="F:DNA-binding transcription factor activity"/>
    <property type="evidence" value="ECO:0007669"/>
    <property type="project" value="TreeGrafter"/>
</dbReference>
<sequence length="605" mass="66286">MSVYDAAVSSVTTATTADSLSLTTPTPTPSPPHLVFYQHPQPQQQLIYHQPQQGIPFFEPLPQAHTQPPFACSMAPSQQQHNPSPWPRNAREPSEPSVSATTSSGSSPRTAPQPHTMTQQLPPNSNKQPVAPAPPAPAPASANQTTAPSSSNSTPQPKNTKRGPDGKVTRKKVAKACLACQKSHLTCDESPPPPPQPQPQASIPPPPSGFSGSPNNHPFGGVNINMLPGVLPLQQVQPERIPDNIWLTTPMVEAQPPPQPLQDWNLQQNNEPFNFTSTAAANLEYEMFDSMFASLSPSFPLGDIAAPPGNTGSTTDGSTPTIWSNLGFTDPNGPASDGTVMQNQDSNMSMPMMGQNQNQGQGQNQGQQQQQQPMEYTNSNGWQPEPQQQQQQEQPQQQPPQQQQNHDGVPKKMTPEELYSTVVKPYDYTEGYHNLISYLESNFEKPDFIRVVKALAAFRPSLIALQVGMTEEDDVFVERSFQRTLIELDKLISYSATPTAVWRRTGEIVCVAPQFCQLVGQSEEQLVGQRTPIWRLLSKASTTAYWENFAEHAFENSTQNFFQATTLETPKGSIPCAASFTIRRDTFDLPSVIIGQFLPIPPEAM</sequence>
<organism evidence="10 11">
    <name type="scientific">Trichosporon asahii var. asahii (strain ATCC 90039 / CBS 2479 / JCM 2466 / KCTC 7840 / NBRC 103889/ NCYC 2677 / UAMH 7654)</name>
    <name type="common">Yeast</name>
    <dbReference type="NCBI Taxonomy" id="1186058"/>
    <lineage>
        <taxon>Eukaryota</taxon>
        <taxon>Fungi</taxon>
        <taxon>Dikarya</taxon>
        <taxon>Basidiomycota</taxon>
        <taxon>Agaricomycotina</taxon>
        <taxon>Tremellomycetes</taxon>
        <taxon>Trichosporonales</taxon>
        <taxon>Trichosporonaceae</taxon>
        <taxon>Trichosporon</taxon>
    </lineage>
</organism>
<feature type="compositionally biased region" description="Polar residues" evidence="8">
    <location>
        <begin position="373"/>
        <end position="382"/>
    </location>
</feature>
<feature type="domain" description="ERT1/acuK family PAS" evidence="9">
    <location>
        <begin position="497"/>
        <end position="569"/>
    </location>
</feature>
<evidence type="ECO:0000256" key="5">
    <source>
        <dbReference type="ARBA" id="ARBA00023125"/>
    </source>
</evidence>
<dbReference type="Proteomes" id="UP000002748">
    <property type="component" value="Unassembled WGS sequence"/>
</dbReference>
<evidence type="ECO:0000256" key="1">
    <source>
        <dbReference type="ARBA" id="ARBA00004123"/>
    </source>
</evidence>
<dbReference type="HOGENOM" id="CLU_451426_0_0_1"/>
<keyword evidence="2" id="KW-0479">Metal-binding</keyword>
<evidence type="ECO:0000256" key="4">
    <source>
        <dbReference type="ARBA" id="ARBA00023015"/>
    </source>
</evidence>
<feature type="region of interest" description="Disordered" evidence="8">
    <location>
        <begin position="1"/>
        <end position="32"/>
    </location>
</feature>
<keyword evidence="4" id="KW-0805">Transcription regulation</keyword>
<dbReference type="PANTHER" id="PTHR47659">
    <property type="entry name" value="ZN(II)2CYS6 TRANSCRIPTION FACTOR (EUROFUNG)-RELATED"/>
    <property type="match status" value="1"/>
</dbReference>
<feature type="compositionally biased region" description="Pro residues" evidence="8">
    <location>
        <begin position="190"/>
        <end position="208"/>
    </location>
</feature>
<feature type="compositionally biased region" description="Polar residues" evidence="8">
    <location>
        <begin position="113"/>
        <end position="128"/>
    </location>
</feature>
<dbReference type="PANTHER" id="PTHR47659:SF1">
    <property type="entry name" value="TRANSCRIPTION ACTIVATOR OF GLUCONEOGENESIS ERT1"/>
    <property type="match status" value="1"/>
</dbReference>
<dbReference type="InterPro" id="IPR050335">
    <property type="entry name" value="ERT1_acuK_gluconeogen_tf"/>
</dbReference>
<evidence type="ECO:0000256" key="6">
    <source>
        <dbReference type="ARBA" id="ARBA00023163"/>
    </source>
</evidence>
<dbReference type="InterPro" id="IPR056751">
    <property type="entry name" value="PAS_13"/>
</dbReference>
<dbReference type="Pfam" id="PF24990">
    <property type="entry name" value="PAS_13"/>
    <property type="match status" value="1"/>
</dbReference>
<name>J6FC85_TRIAS</name>
<keyword evidence="7" id="KW-0539">Nucleus</keyword>
<feature type="compositionally biased region" description="Low complexity" evidence="8">
    <location>
        <begin position="383"/>
        <end position="404"/>
    </location>
</feature>
<evidence type="ECO:0000256" key="7">
    <source>
        <dbReference type="ARBA" id="ARBA00023242"/>
    </source>
</evidence>
<accession>J6FC85</accession>
<evidence type="ECO:0000256" key="8">
    <source>
        <dbReference type="SAM" id="MobiDB-lite"/>
    </source>
</evidence>
<dbReference type="GO" id="GO:0005634">
    <property type="term" value="C:nucleus"/>
    <property type="evidence" value="ECO:0007669"/>
    <property type="project" value="UniProtKB-SubCell"/>
</dbReference>
<feature type="compositionally biased region" description="Low complexity" evidence="8">
    <location>
        <begin position="1"/>
        <end position="25"/>
    </location>
</feature>
<evidence type="ECO:0000259" key="9">
    <source>
        <dbReference type="Pfam" id="PF24990"/>
    </source>
</evidence>
<gene>
    <name evidence="10" type="ORF">A1Q1_02052</name>
</gene>
<feature type="region of interest" description="Disordered" evidence="8">
    <location>
        <begin position="56"/>
        <end position="170"/>
    </location>
</feature>
<dbReference type="GO" id="GO:0009267">
    <property type="term" value="P:cellular response to starvation"/>
    <property type="evidence" value="ECO:0007669"/>
    <property type="project" value="TreeGrafter"/>
</dbReference>
<evidence type="ECO:0000256" key="3">
    <source>
        <dbReference type="ARBA" id="ARBA00022833"/>
    </source>
</evidence>
<dbReference type="OrthoDB" id="2538135at2759"/>
<dbReference type="GO" id="GO:0000977">
    <property type="term" value="F:RNA polymerase II transcription regulatory region sequence-specific DNA binding"/>
    <property type="evidence" value="ECO:0007669"/>
    <property type="project" value="TreeGrafter"/>
</dbReference>
<dbReference type="GeneID" id="25985566"/>
<reference evidence="10 11" key="1">
    <citation type="journal article" date="2012" name="Eukaryot. Cell">
        <title>Draft genome sequence of CBS 2479, the standard type strain of Trichosporon asahii.</title>
        <authorList>
            <person name="Yang R.Y."/>
            <person name="Li H.T."/>
            <person name="Zhu H."/>
            <person name="Zhou G.P."/>
            <person name="Wang M."/>
            <person name="Wang L."/>
        </authorList>
    </citation>
    <scope>NUCLEOTIDE SEQUENCE [LARGE SCALE GENOMIC DNA]</scope>
    <source>
        <strain evidence="11">ATCC 90039 / CBS 2479 / JCM 2466 / KCTC 7840 / NCYC 2677 / UAMH 7654</strain>
    </source>
</reference>
<dbReference type="EMBL" id="ALBS01000018">
    <property type="protein sequence ID" value="EJT52717.1"/>
    <property type="molecule type" value="Genomic_DNA"/>
</dbReference>
<evidence type="ECO:0000313" key="10">
    <source>
        <dbReference type="EMBL" id="EJT52717.1"/>
    </source>
</evidence>
<keyword evidence="3" id="KW-0862">Zinc</keyword>
<dbReference type="SUPFAM" id="SSF55785">
    <property type="entry name" value="PYP-like sensor domain (PAS domain)"/>
    <property type="match status" value="1"/>
</dbReference>
<dbReference type="KEGG" id="tasa:A1Q1_02052"/>
<evidence type="ECO:0000256" key="2">
    <source>
        <dbReference type="ARBA" id="ARBA00022723"/>
    </source>
</evidence>
<comment type="caution">
    <text evidence="10">The sequence shown here is derived from an EMBL/GenBank/DDBJ whole genome shotgun (WGS) entry which is preliminary data.</text>
</comment>
<feature type="compositionally biased region" description="Polar residues" evidence="8">
    <location>
        <begin position="310"/>
        <end position="327"/>
    </location>
</feature>
<dbReference type="AlphaFoldDB" id="J6FC85"/>
<feature type="region of interest" description="Disordered" evidence="8">
    <location>
        <begin position="304"/>
        <end position="412"/>
    </location>
</feature>
<feature type="region of interest" description="Disordered" evidence="8">
    <location>
        <begin position="186"/>
        <end position="221"/>
    </location>
</feature>
<protein>
    <recommendedName>
        <fullName evidence="9">ERT1/acuK family PAS domain-containing protein</fullName>
    </recommendedName>
</protein>
<feature type="compositionally biased region" description="Low complexity" evidence="8">
    <location>
        <begin position="354"/>
        <end position="372"/>
    </location>
</feature>
<keyword evidence="5" id="KW-0238">DNA-binding</keyword>
<proteinExistence type="predicted"/>
<dbReference type="RefSeq" id="XP_014184057.1">
    <property type="nucleotide sequence ID" value="XM_014328582.1"/>
</dbReference>
<evidence type="ECO:0000313" key="11">
    <source>
        <dbReference type="Proteomes" id="UP000002748"/>
    </source>
</evidence>
<dbReference type="VEuPathDB" id="FungiDB:A1Q1_02052"/>
<dbReference type="InterPro" id="IPR035965">
    <property type="entry name" value="PAS-like_dom_sf"/>
</dbReference>